<organism evidence="3 4">
    <name type="scientific">Acanthoscelides obtectus</name>
    <name type="common">Bean weevil</name>
    <name type="synonym">Bruchus obtectus</name>
    <dbReference type="NCBI Taxonomy" id="200917"/>
    <lineage>
        <taxon>Eukaryota</taxon>
        <taxon>Metazoa</taxon>
        <taxon>Ecdysozoa</taxon>
        <taxon>Arthropoda</taxon>
        <taxon>Hexapoda</taxon>
        <taxon>Insecta</taxon>
        <taxon>Pterygota</taxon>
        <taxon>Neoptera</taxon>
        <taxon>Endopterygota</taxon>
        <taxon>Coleoptera</taxon>
        <taxon>Polyphaga</taxon>
        <taxon>Cucujiformia</taxon>
        <taxon>Chrysomeloidea</taxon>
        <taxon>Chrysomelidae</taxon>
        <taxon>Bruchinae</taxon>
        <taxon>Bruchini</taxon>
        <taxon>Acanthoscelides</taxon>
    </lineage>
</organism>
<dbReference type="OrthoDB" id="8187957at2759"/>
<evidence type="ECO:0000256" key="1">
    <source>
        <dbReference type="SAM" id="MobiDB-lite"/>
    </source>
</evidence>
<accession>A0A9P0LHH4</accession>
<dbReference type="Pfam" id="PF09791">
    <property type="entry name" value="Oxidored-like"/>
    <property type="match status" value="1"/>
</dbReference>
<dbReference type="GO" id="GO:0005739">
    <property type="term" value="C:mitochondrion"/>
    <property type="evidence" value="ECO:0007669"/>
    <property type="project" value="TreeGrafter"/>
</dbReference>
<gene>
    <name evidence="3" type="ORF">ACAOBT_LOCUS23434</name>
</gene>
<reference evidence="3" key="1">
    <citation type="submission" date="2022-03" db="EMBL/GenBank/DDBJ databases">
        <authorList>
            <person name="Sayadi A."/>
        </authorList>
    </citation>
    <scope>NUCLEOTIDE SEQUENCE</scope>
</reference>
<comment type="caution">
    <text evidence="3">The sequence shown here is derived from an EMBL/GenBank/DDBJ whole genome shotgun (WGS) entry which is preliminary data.</text>
</comment>
<name>A0A9P0LHH4_ACAOB</name>
<evidence type="ECO:0000313" key="4">
    <source>
        <dbReference type="Proteomes" id="UP001152888"/>
    </source>
</evidence>
<dbReference type="EMBL" id="CAKOFQ010007272">
    <property type="protein sequence ID" value="CAH1996921.1"/>
    <property type="molecule type" value="Genomic_DNA"/>
</dbReference>
<dbReference type="Proteomes" id="UP001152888">
    <property type="component" value="Unassembled WGS sequence"/>
</dbReference>
<dbReference type="PANTHER" id="PTHR21193:SF3">
    <property type="entry name" value="OXIDOREDUCTASE-LIKE DOMAIN-CONTAINING PROTEIN 1"/>
    <property type="match status" value="1"/>
</dbReference>
<evidence type="ECO:0000259" key="2">
    <source>
        <dbReference type="Pfam" id="PF09791"/>
    </source>
</evidence>
<dbReference type="InterPro" id="IPR039251">
    <property type="entry name" value="OXLD1"/>
</dbReference>
<feature type="region of interest" description="Disordered" evidence="1">
    <location>
        <begin position="41"/>
        <end position="62"/>
    </location>
</feature>
<sequence>MIMLRRVIHNGTIYQDILSKNHVLLVLDSKRRCSHEKDIIHTSVPTKNAPDDKVVSEGPPEEPTNCCMSGCPTCVWLDYAEKLVEYYKDGDEKALKEIDEKITDPSLKSYLFFELRMRLKKK</sequence>
<keyword evidence="4" id="KW-1185">Reference proteome</keyword>
<dbReference type="PANTHER" id="PTHR21193">
    <property type="entry name" value="OXIDOREDUCTASE-LIKE DOMAIN-CONTAINING PROTEIN 1"/>
    <property type="match status" value="1"/>
</dbReference>
<feature type="domain" description="Oxidoreductase-like" evidence="2">
    <location>
        <begin position="59"/>
        <end position="89"/>
    </location>
</feature>
<dbReference type="InterPro" id="IPR019180">
    <property type="entry name" value="Oxidoreductase-like_N"/>
</dbReference>
<evidence type="ECO:0000313" key="3">
    <source>
        <dbReference type="EMBL" id="CAH1996921.1"/>
    </source>
</evidence>
<dbReference type="AlphaFoldDB" id="A0A9P0LHH4"/>
<protein>
    <recommendedName>
        <fullName evidence="2">Oxidoreductase-like domain-containing protein</fullName>
    </recommendedName>
</protein>
<proteinExistence type="predicted"/>